<dbReference type="EMBL" id="BAAAVT010000002">
    <property type="protein sequence ID" value="GAA3052314.1"/>
    <property type="molecule type" value="Genomic_DNA"/>
</dbReference>
<evidence type="ECO:0000313" key="9">
    <source>
        <dbReference type="Proteomes" id="UP001500236"/>
    </source>
</evidence>
<evidence type="ECO:0000259" key="7">
    <source>
        <dbReference type="Pfam" id="PF08240"/>
    </source>
</evidence>
<dbReference type="InterPro" id="IPR036291">
    <property type="entry name" value="NAD(P)-bd_dom_sf"/>
</dbReference>
<keyword evidence="4" id="KW-0862">Zinc</keyword>
<evidence type="ECO:0000259" key="6">
    <source>
        <dbReference type="Pfam" id="PF00107"/>
    </source>
</evidence>
<keyword evidence="9" id="KW-1185">Reference proteome</keyword>
<comment type="cofactor">
    <cofactor evidence="1">
        <name>Zn(2+)</name>
        <dbReference type="ChEBI" id="CHEBI:29105"/>
    </cofactor>
</comment>
<comment type="caution">
    <text evidence="8">The sequence shown here is derived from an EMBL/GenBank/DDBJ whole genome shotgun (WGS) entry which is preliminary data.</text>
</comment>
<dbReference type="PANTHER" id="PTHR43161">
    <property type="entry name" value="SORBITOL DEHYDROGENASE"/>
    <property type="match status" value="1"/>
</dbReference>
<name>A0ABP6LRL4_9MICC</name>
<accession>A0ABP6LRL4</accession>
<keyword evidence="5" id="KW-0560">Oxidoreductase</keyword>
<evidence type="ECO:0000256" key="3">
    <source>
        <dbReference type="ARBA" id="ARBA00022723"/>
    </source>
</evidence>
<dbReference type="Proteomes" id="UP001500236">
    <property type="component" value="Unassembled WGS sequence"/>
</dbReference>
<sequence length="359" mass="37789">MDRPSERDPWTTGEAGSREVRALFIDGAEQAQVRRTVVPPPSPGQVRIAVHHVGVCGSDLHYFQQGANGAFEVWEPLIPGHELSGEVEHDPSGGWAPGTPVTVHPARFGTRDPRIAEAPHLWPDGSYLGSASTWPHTQGALTELLLVDREMVRPLPRELPVRRAVLAEPLGVALHALAQARTVGAAVQGARVLVAGAGPVGLLAVAALRDAGAAEVTVADVLAEPLERARGQGADGAVDVSREELPASAYDLVLECSGAAASISAVLKAVRPAGVVVQVGMVPAEPRPVDLAPFIAKEVRYVGTFRFHEEIDAAVEMLARRPEIESVITHELDPGDPAVLFAAAGDAQASGKVITARWS</sequence>
<organism evidence="8 9">
    <name type="scientific">Nesterenkonia aethiopica</name>
    <dbReference type="NCBI Taxonomy" id="269144"/>
    <lineage>
        <taxon>Bacteria</taxon>
        <taxon>Bacillati</taxon>
        <taxon>Actinomycetota</taxon>
        <taxon>Actinomycetes</taxon>
        <taxon>Micrococcales</taxon>
        <taxon>Micrococcaceae</taxon>
        <taxon>Nesterenkonia</taxon>
    </lineage>
</organism>
<evidence type="ECO:0000313" key="8">
    <source>
        <dbReference type="EMBL" id="GAA3052314.1"/>
    </source>
</evidence>
<gene>
    <name evidence="8" type="ORF">GCM10010529_02920</name>
</gene>
<feature type="domain" description="Alcohol dehydrogenase-like N-terminal" evidence="7">
    <location>
        <begin position="43"/>
        <end position="156"/>
    </location>
</feature>
<evidence type="ECO:0000256" key="2">
    <source>
        <dbReference type="ARBA" id="ARBA00008072"/>
    </source>
</evidence>
<feature type="domain" description="Alcohol dehydrogenase-like C-terminal" evidence="6">
    <location>
        <begin position="199"/>
        <end position="319"/>
    </location>
</feature>
<dbReference type="InterPro" id="IPR011032">
    <property type="entry name" value="GroES-like_sf"/>
</dbReference>
<dbReference type="Pfam" id="PF08240">
    <property type="entry name" value="ADH_N"/>
    <property type="match status" value="1"/>
</dbReference>
<dbReference type="Gene3D" id="3.90.180.10">
    <property type="entry name" value="Medium-chain alcohol dehydrogenases, catalytic domain"/>
    <property type="match status" value="1"/>
</dbReference>
<dbReference type="SUPFAM" id="SSF51735">
    <property type="entry name" value="NAD(P)-binding Rossmann-fold domains"/>
    <property type="match status" value="1"/>
</dbReference>
<proteinExistence type="inferred from homology"/>
<dbReference type="SUPFAM" id="SSF50129">
    <property type="entry name" value="GroES-like"/>
    <property type="match status" value="1"/>
</dbReference>
<dbReference type="Gene3D" id="3.40.50.720">
    <property type="entry name" value="NAD(P)-binding Rossmann-like Domain"/>
    <property type="match status" value="1"/>
</dbReference>
<dbReference type="Pfam" id="PF00107">
    <property type="entry name" value="ADH_zinc_N"/>
    <property type="match status" value="1"/>
</dbReference>
<comment type="similarity">
    <text evidence="2">Belongs to the zinc-containing alcohol dehydrogenase family.</text>
</comment>
<protein>
    <submittedName>
        <fullName evidence="8">L-idonate 5-dehydrogenase</fullName>
    </submittedName>
</protein>
<evidence type="ECO:0000256" key="5">
    <source>
        <dbReference type="ARBA" id="ARBA00023002"/>
    </source>
</evidence>
<dbReference type="RefSeq" id="WP_344682797.1">
    <property type="nucleotide sequence ID" value="NZ_BAAAVT010000002.1"/>
</dbReference>
<reference evidence="9" key="1">
    <citation type="journal article" date="2019" name="Int. J. Syst. Evol. Microbiol.">
        <title>The Global Catalogue of Microorganisms (GCM) 10K type strain sequencing project: providing services to taxonomists for standard genome sequencing and annotation.</title>
        <authorList>
            <consortium name="The Broad Institute Genomics Platform"/>
            <consortium name="The Broad Institute Genome Sequencing Center for Infectious Disease"/>
            <person name="Wu L."/>
            <person name="Ma J."/>
        </authorList>
    </citation>
    <scope>NUCLEOTIDE SEQUENCE [LARGE SCALE GENOMIC DNA]</scope>
    <source>
        <strain evidence="9">JCM 14309</strain>
    </source>
</reference>
<dbReference type="InterPro" id="IPR013154">
    <property type="entry name" value="ADH-like_N"/>
</dbReference>
<evidence type="ECO:0000256" key="4">
    <source>
        <dbReference type="ARBA" id="ARBA00022833"/>
    </source>
</evidence>
<evidence type="ECO:0000256" key="1">
    <source>
        <dbReference type="ARBA" id="ARBA00001947"/>
    </source>
</evidence>
<dbReference type="PANTHER" id="PTHR43161:SF9">
    <property type="entry name" value="SORBITOL DEHYDROGENASE"/>
    <property type="match status" value="1"/>
</dbReference>
<keyword evidence="3" id="KW-0479">Metal-binding</keyword>
<dbReference type="InterPro" id="IPR013149">
    <property type="entry name" value="ADH-like_C"/>
</dbReference>